<evidence type="ECO:0000313" key="12">
    <source>
        <dbReference type="EMBL" id="KAF7275231.1"/>
    </source>
</evidence>
<evidence type="ECO:0000313" key="13">
    <source>
        <dbReference type="Proteomes" id="UP000625711"/>
    </source>
</evidence>
<evidence type="ECO:0000259" key="11">
    <source>
        <dbReference type="Pfam" id="PF07993"/>
    </source>
</evidence>
<dbReference type="AlphaFoldDB" id="A0A834M7X8"/>
<keyword evidence="8" id="KW-0472">Membrane</keyword>
<dbReference type="Gene3D" id="3.40.50.720">
    <property type="entry name" value="NAD(P)-binding Rossmann-like Domain"/>
    <property type="match status" value="1"/>
</dbReference>
<feature type="domain" description="Thioester reductase (TE)" evidence="11">
    <location>
        <begin position="17"/>
        <end position="286"/>
    </location>
</feature>
<dbReference type="CDD" id="cd05236">
    <property type="entry name" value="FAR-N_SDR_e"/>
    <property type="match status" value="1"/>
</dbReference>
<dbReference type="PANTHER" id="PTHR11011">
    <property type="entry name" value="MALE STERILITY PROTEIN 2-RELATED"/>
    <property type="match status" value="1"/>
</dbReference>
<dbReference type="FunFam" id="3.40.50.720:FF:000143">
    <property type="entry name" value="Fatty acyl-CoA reductase"/>
    <property type="match status" value="1"/>
</dbReference>
<organism evidence="12 13">
    <name type="scientific">Rhynchophorus ferrugineus</name>
    <name type="common">Red palm weevil</name>
    <name type="synonym">Curculio ferrugineus</name>
    <dbReference type="NCBI Taxonomy" id="354439"/>
    <lineage>
        <taxon>Eukaryota</taxon>
        <taxon>Metazoa</taxon>
        <taxon>Ecdysozoa</taxon>
        <taxon>Arthropoda</taxon>
        <taxon>Hexapoda</taxon>
        <taxon>Insecta</taxon>
        <taxon>Pterygota</taxon>
        <taxon>Neoptera</taxon>
        <taxon>Endopterygota</taxon>
        <taxon>Coleoptera</taxon>
        <taxon>Polyphaga</taxon>
        <taxon>Cucujiformia</taxon>
        <taxon>Curculionidae</taxon>
        <taxon>Dryophthorinae</taxon>
        <taxon>Rhynchophorus</taxon>
    </lineage>
</organism>
<comment type="caution">
    <text evidence="12">The sequence shown here is derived from an EMBL/GenBank/DDBJ whole genome shotgun (WGS) entry which is preliminary data.</text>
</comment>
<dbReference type="Pfam" id="PF07993">
    <property type="entry name" value="NAD_binding_4"/>
    <property type="match status" value="1"/>
</dbReference>
<keyword evidence="6" id="KW-1133">Transmembrane helix</keyword>
<comment type="function">
    <text evidence="10">Catalyzes the reduction of fatty acyl-CoA to fatty alcohols.</text>
</comment>
<comment type="similarity">
    <text evidence="2 10">Belongs to the fatty acyl-CoA reductase family.</text>
</comment>
<keyword evidence="4" id="KW-0812">Transmembrane</keyword>
<name>A0A834M7X8_RHYFE</name>
<evidence type="ECO:0000256" key="5">
    <source>
        <dbReference type="ARBA" id="ARBA00022857"/>
    </source>
</evidence>
<keyword evidence="3 10" id="KW-0444">Lipid biosynthesis</keyword>
<proteinExistence type="inferred from homology"/>
<dbReference type="InterPro" id="IPR013120">
    <property type="entry name" value="FAR_NAD-bd"/>
</dbReference>
<evidence type="ECO:0000256" key="2">
    <source>
        <dbReference type="ARBA" id="ARBA00005928"/>
    </source>
</evidence>
<evidence type="ECO:0000256" key="1">
    <source>
        <dbReference type="ARBA" id="ARBA00004141"/>
    </source>
</evidence>
<evidence type="ECO:0000256" key="4">
    <source>
        <dbReference type="ARBA" id="ARBA00022692"/>
    </source>
</evidence>
<evidence type="ECO:0000256" key="3">
    <source>
        <dbReference type="ARBA" id="ARBA00022516"/>
    </source>
</evidence>
<sequence length="300" mass="33588">METSKIQDFYKGARVFLTGGTGFMGKALIEKLLRDTEVETIYILVREKKGKTSHMRIDELFDDVVFERLKSQKPKCKNKVEPIAGDCSIAGLGLSITDRQRLITNVDIVLHVAATVNFNEHIKLAYNINVRATRDVLDLAREMTNLKSIVHVSTAYSNCIRDHIEEKIYDVPVDSSDLEVMLDKMTKHESELYTETLLGEWPNTYTFTKALAESMVKNRGNGLPIGIFRPSIIISTYKEPVPGWIDNLYGPTGIAVGTVSGIIRIALCDGEKIADLIPIDTCVAAILASTWDIKERHTKK</sequence>
<dbReference type="GO" id="GO:0102965">
    <property type="term" value="F:alcohol-forming long-chain fatty acyl-CoA reductase activity"/>
    <property type="evidence" value="ECO:0007669"/>
    <property type="project" value="UniProtKB-EC"/>
</dbReference>
<evidence type="ECO:0000256" key="6">
    <source>
        <dbReference type="ARBA" id="ARBA00022989"/>
    </source>
</evidence>
<keyword evidence="13" id="KW-1185">Reference proteome</keyword>
<evidence type="ECO:0000256" key="9">
    <source>
        <dbReference type="ARBA" id="ARBA00052530"/>
    </source>
</evidence>
<comment type="catalytic activity">
    <reaction evidence="9 10">
        <text>a long-chain fatty acyl-CoA + 2 NADPH + 2 H(+) = a long-chain primary fatty alcohol + 2 NADP(+) + CoA</text>
        <dbReference type="Rhea" id="RHEA:52716"/>
        <dbReference type="ChEBI" id="CHEBI:15378"/>
        <dbReference type="ChEBI" id="CHEBI:57287"/>
        <dbReference type="ChEBI" id="CHEBI:57783"/>
        <dbReference type="ChEBI" id="CHEBI:58349"/>
        <dbReference type="ChEBI" id="CHEBI:77396"/>
        <dbReference type="ChEBI" id="CHEBI:83139"/>
        <dbReference type="EC" id="1.2.1.84"/>
    </reaction>
</comment>
<dbReference type="GO" id="GO:0005777">
    <property type="term" value="C:peroxisome"/>
    <property type="evidence" value="ECO:0007669"/>
    <property type="project" value="TreeGrafter"/>
</dbReference>
<keyword evidence="5 10" id="KW-0521">NADP</keyword>
<accession>A0A834M7X8</accession>
<keyword evidence="10" id="KW-0560">Oxidoreductase</keyword>
<keyword evidence="7 10" id="KW-0443">Lipid metabolism</keyword>
<dbReference type="GO" id="GO:0080019">
    <property type="term" value="F:alcohol-forming very long-chain fatty acyl-CoA reductase activity"/>
    <property type="evidence" value="ECO:0007669"/>
    <property type="project" value="InterPro"/>
</dbReference>
<dbReference type="InterPro" id="IPR026055">
    <property type="entry name" value="FAR"/>
</dbReference>
<dbReference type="PANTHER" id="PTHR11011:SF60">
    <property type="entry name" value="FATTY ACYL-COA REDUCTASE-RELATED"/>
    <property type="match status" value="1"/>
</dbReference>
<evidence type="ECO:0000256" key="8">
    <source>
        <dbReference type="ARBA" id="ARBA00023136"/>
    </source>
</evidence>
<dbReference type="GO" id="GO:0016020">
    <property type="term" value="C:membrane"/>
    <property type="evidence" value="ECO:0007669"/>
    <property type="project" value="UniProtKB-SubCell"/>
</dbReference>
<dbReference type="EMBL" id="JAACXV010011013">
    <property type="protein sequence ID" value="KAF7275231.1"/>
    <property type="molecule type" value="Genomic_DNA"/>
</dbReference>
<evidence type="ECO:0000256" key="10">
    <source>
        <dbReference type="RuleBase" id="RU363097"/>
    </source>
</evidence>
<dbReference type="EC" id="1.2.1.84" evidence="10"/>
<dbReference type="SUPFAM" id="SSF51735">
    <property type="entry name" value="NAD(P)-binding Rossmann-fold domains"/>
    <property type="match status" value="1"/>
</dbReference>
<dbReference type="OrthoDB" id="429813at2759"/>
<gene>
    <name evidence="12" type="ORF">GWI33_012060</name>
</gene>
<evidence type="ECO:0000256" key="7">
    <source>
        <dbReference type="ARBA" id="ARBA00023098"/>
    </source>
</evidence>
<dbReference type="GO" id="GO:0035336">
    <property type="term" value="P:long-chain fatty-acyl-CoA metabolic process"/>
    <property type="evidence" value="ECO:0007669"/>
    <property type="project" value="TreeGrafter"/>
</dbReference>
<dbReference type="InterPro" id="IPR036291">
    <property type="entry name" value="NAD(P)-bd_dom_sf"/>
</dbReference>
<reference evidence="12" key="1">
    <citation type="submission" date="2020-08" db="EMBL/GenBank/DDBJ databases">
        <title>Genome sequencing and assembly of the red palm weevil Rhynchophorus ferrugineus.</title>
        <authorList>
            <person name="Dias G.B."/>
            <person name="Bergman C.M."/>
            <person name="Manee M."/>
        </authorList>
    </citation>
    <scope>NUCLEOTIDE SEQUENCE</scope>
    <source>
        <strain evidence="12">AA-2017</strain>
        <tissue evidence="12">Whole larva</tissue>
    </source>
</reference>
<dbReference type="Proteomes" id="UP000625711">
    <property type="component" value="Unassembled WGS sequence"/>
</dbReference>
<comment type="subcellular location">
    <subcellularLocation>
        <location evidence="1">Membrane</location>
        <topology evidence="1">Multi-pass membrane protein</topology>
    </subcellularLocation>
</comment>
<protein>
    <recommendedName>
        <fullName evidence="10">Fatty acyl-CoA reductase</fullName>
        <ecNumber evidence="10">1.2.1.84</ecNumber>
    </recommendedName>
</protein>